<dbReference type="GO" id="GO:0050661">
    <property type="term" value="F:NADP binding"/>
    <property type="evidence" value="ECO:0007669"/>
    <property type="project" value="InterPro"/>
</dbReference>
<dbReference type="GO" id="GO:0015936">
    <property type="term" value="P:coenzyme A metabolic process"/>
    <property type="evidence" value="ECO:0007669"/>
    <property type="project" value="InterPro"/>
</dbReference>
<dbReference type="GO" id="GO:0008299">
    <property type="term" value="P:isoprenoid biosynthetic process"/>
    <property type="evidence" value="ECO:0007669"/>
    <property type="project" value="UniProtKB-KW"/>
</dbReference>
<comment type="similarity">
    <text evidence="3 13">Belongs to the HMG-CoA reductase family.</text>
</comment>
<dbReference type="PROSITE" id="PS01192">
    <property type="entry name" value="HMG_COA_REDUCTASE_3"/>
    <property type="match status" value="1"/>
</dbReference>
<keyword evidence="8 13" id="KW-0560">Oxidoreductase</keyword>
<feature type="transmembrane region" description="Helical" evidence="13">
    <location>
        <begin position="65"/>
        <end position="84"/>
    </location>
</feature>
<dbReference type="OMA" id="DCHIAMD"/>
<organism evidence="17">
    <name type="scientific">Camponotus floridanus</name>
    <name type="common">Florida carpenter ant</name>
    <dbReference type="NCBI Taxonomy" id="104421"/>
    <lineage>
        <taxon>Eukaryota</taxon>
        <taxon>Metazoa</taxon>
        <taxon>Ecdysozoa</taxon>
        <taxon>Arthropoda</taxon>
        <taxon>Hexapoda</taxon>
        <taxon>Insecta</taxon>
        <taxon>Pterygota</taxon>
        <taxon>Neoptera</taxon>
        <taxon>Endopterygota</taxon>
        <taxon>Hymenoptera</taxon>
        <taxon>Apocrita</taxon>
        <taxon>Aculeata</taxon>
        <taxon>Formicoidea</taxon>
        <taxon>Formicidae</taxon>
        <taxon>Formicinae</taxon>
        <taxon>Camponotus</taxon>
    </lineage>
</organism>
<dbReference type="PROSITE" id="PS00066">
    <property type="entry name" value="HMG_COA_REDUCTASE_1"/>
    <property type="match status" value="1"/>
</dbReference>
<proteinExistence type="inferred from homology"/>
<feature type="transmembrane region" description="Helical" evidence="13">
    <location>
        <begin position="96"/>
        <end position="119"/>
    </location>
</feature>
<dbReference type="FunFam" id="1.10.3270.10:FF:000001">
    <property type="entry name" value="3-hydroxy-3-methylglutaryl coenzyme A reductase"/>
    <property type="match status" value="1"/>
</dbReference>
<comment type="pathway">
    <text evidence="2 13">Metabolic intermediate biosynthesis; (R)-mevalonate biosynthesis; (R)-mevalonate from acetyl-CoA: step 3/3.</text>
</comment>
<dbReference type="OrthoDB" id="310654at2759"/>
<feature type="region of interest" description="Disordered" evidence="14">
    <location>
        <begin position="887"/>
        <end position="910"/>
    </location>
</feature>
<evidence type="ECO:0000256" key="1">
    <source>
        <dbReference type="ARBA" id="ARBA00004477"/>
    </source>
</evidence>
<dbReference type="PROSITE" id="PS50156">
    <property type="entry name" value="SSD"/>
    <property type="match status" value="1"/>
</dbReference>
<evidence type="ECO:0000256" key="10">
    <source>
        <dbReference type="ARBA" id="ARBA00023180"/>
    </source>
</evidence>
<keyword evidence="11" id="KW-0414">Isoprene biosynthesis</keyword>
<reference evidence="16 17" key="1">
    <citation type="journal article" date="2010" name="Science">
        <title>Genomic comparison of the ants Camponotus floridanus and Harpegnathos saltator.</title>
        <authorList>
            <person name="Bonasio R."/>
            <person name="Zhang G."/>
            <person name="Ye C."/>
            <person name="Mutti N.S."/>
            <person name="Fang X."/>
            <person name="Qin N."/>
            <person name="Donahue G."/>
            <person name="Yang P."/>
            <person name="Li Q."/>
            <person name="Li C."/>
            <person name="Zhang P."/>
            <person name="Huang Z."/>
            <person name="Berger S.L."/>
            <person name="Reinberg D."/>
            <person name="Wang J."/>
            <person name="Liebig J."/>
        </authorList>
    </citation>
    <scope>NUCLEOTIDE SEQUENCE [LARGE SCALE GENOMIC DNA]</scope>
    <source>
        <strain evidence="17">C129</strain>
    </source>
</reference>
<dbReference type="InterPro" id="IPR009023">
    <property type="entry name" value="HMG_CoA_Rdtase_NAD(P)-bd_sf"/>
</dbReference>
<dbReference type="InterPro" id="IPR009029">
    <property type="entry name" value="HMG_CoA_Rdtase_sub-bd_dom_sf"/>
</dbReference>
<dbReference type="GO" id="GO:0005778">
    <property type="term" value="C:peroxisomal membrane"/>
    <property type="evidence" value="ECO:0007669"/>
    <property type="project" value="TreeGrafter"/>
</dbReference>
<dbReference type="InterPro" id="IPR004816">
    <property type="entry name" value="HMG_CoA_Rdtase_metazoan"/>
</dbReference>
<keyword evidence="9 13" id="KW-0472">Membrane</keyword>
<sequence>MLTSIFELHGRFCATHPLEVIVATFTLTACMLNMETGIGRANEEGLSDAMHCTHNKCNTTQDLKAADIVLMTIIRCLAILFTYYHFRNLQRMGSKYILGIAGLFSVFSSVVFTTSVVNFSRSDVADLKDALFFFLLLIDLSKAATLAQCALNSRNQEEVKANIARGMSLLGPTITLDTLVETLLISIGSLSGVRRLEILCTIACLGVIVNYIVFMTFYPACLSLILELSRNNNMGRLGADRIFIMQSLNEEDQKPNPVVERVKMIMIGGLFIVHANSRWSLKAEKGEYMAEMTTTSANSNVLNGSDHNENSTEDESLMSWLLPSAEYVVILILLLALTIKFIFCEDRSDIVARRLRFQEEETEGTAEEREIHDGSNSPDTTTMNMSLQQRFGIPTLSTIQQPIFPLSGVGGGWIEVDNDTNVECIDREVQTDMTYHDESIDEKDLLLQRFKVPRSIEDCLEIYKSELGANALTDEEVIQLVKHKHIAAYQLEKAVGDMERGVGIRRLIINAAGKFTKEMDDLPYKNYDYNKVLGSCCENVIGYLPVPVGIAGPLLIDGQLYYVPMATTEGCLVASTNRGSRALIKCGVTSRIVADGMTRGPVVRFPNIVRASEAMIWMQQSENFQEMKRSFDQTSRFARLTKIHVLIAGRHLFIRFVAKTGDAMGMNMLSKGTEKSLHTVQTYFPDMEIVSLSGNFCTDKKPAAVNWIEGRGKSVVCEATVPADIVTKVLKTSVHSMVDVNISKNMIGSAMAGSIGGFNAHAANVVTAIFIATGQDPAQTVGSSNCMTLMEPSGPEGQDLYVSCTMPSIEIGTVGGGTGLPAQGACLAMLGVKGAHLEEPGENASKLARIICATVLAGELSLIAALAAGQLVKSHLKHNRSNIQVNDSITTTHSNNNDVKSSVTTTHRNDNGVRLTVPSVLSSSQDLCTDFAHKS</sequence>
<evidence type="ECO:0000256" key="11">
    <source>
        <dbReference type="ARBA" id="ARBA00023229"/>
    </source>
</evidence>
<dbReference type="CDD" id="cd00643">
    <property type="entry name" value="HMG-CoA_reductase_classI"/>
    <property type="match status" value="1"/>
</dbReference>
<dbReference type="NCBIfam" id="TIGR00920">
    <property type="entry name" value="2A060605"/>
    <property type="match status" value="1"/>
</dbReference>
<dbReference type="UniPathway" id="UPA00058">
    <property type="reaction ID" value="UER00103"/>
</dbReference>
<gene>
    <name evidence="16" type="ORF">EAG_01729</name>
</gene>
<dbReference type="InterPro" id="IPR000731">
    <property type="entry name" value="SSD"/>
</dbReference>
<evidence type="ECO:0000256" key="9">
    <source>
        <dbReference type="ARBA" id="ARBA00023136"/>
    </source>
</evidence>
<evidence type="ECO:0000256" key="13">
    <source>
        <dbReference type="RuleBase" id="RU361219"/>
    </source>
</evidence>
<dbReference type="FunFam" id="3.90.770.10:FF:000002">
    <property type="entry name" value="3-hydroxy-3-methylglutaryl coenzyme A reductase"/>
    <property type="match status" value="1"/>
</dbReference>
<comment type="subcellular location">
    <subcellularLocation>
        <location evidence="1 13">Endoplasmic reticulum membrane</location>
        <topology evidence="1 13">Multi-pass membrane protein</topology>
    </subcellularLocation>
</comment>
<evidence type="ECO:0000259" key="15">
    <source>
        <dbReference type="PROSITE" id="PS50156"/>
    </source>
</evidence>
<dbReference type="SUPFAM" id="SSF56542">
    <property type="entry name" value="Substrate-binding domain of HMG-CoA reductase"/>
    <property type="match status" value="1"/>
</dbReference>
<dbReference type="NCBIfam" id="TIGR00533">
    <property type="entry name" value="HMG_CoA_R_NADP"/>
    <property type="match status" value="1"/>
</dbReference>
<dbReference type="EMBL" id="GL443520">
    <property type="protein sequence ID" value="EFN61977.1"/>
    <property type="molecule type" value="Genomic_DNA"/>
</dbReference>
<dbReference type="PRINTS" id="PR00071">
    <property type="entry name" value="HMGCOARDTASE"/>
</dbReference>
<dbReference type="FunFam" id="3.30.70.420:FF:000001">
    <property type="entry name" value="3-hydroxy-3-methylglutaryl coenzyme A reductase"/>
    <property type="match status" value="1"/>
</dbReference>
<dbReference type="SUPFAM" id="SSF55035">
    <property type="entry name" value="NAD-binding domain of HMG-CoA reductase"/>
    <property type="match status" value="1"/>
</dbReference>
<dbReference type="InterPro" id="IPR023282">
    <property type="entry name" value="HMG_CoA_Rdtase_N"/>
</dbReference>
<dbReference type="GO" id="GO:0004420">
    <property type="term" value="F:hydroxymethylglutaryl-CoA reductase (NADPH) activity"/>
    <property type="evidence" value="ECO:0007669"/>
    <property type="project" value="UniProtKB-EC"/>
</dbReference>
<dbReference type="PROSITE" id="PS00318">
    <property type="entry name" value="HMG_COA_REDUCTASE_2"/>
    <property type="match status" value="1"/>
</dbReference>
<evidence type="ECO:0000256" key="3">
    <source>
        <dbReference type="ARBA" id="ARBA00007661"/>
    </source>
</evidence>
<evidence type="ECO:0000256" key="2">
    <source>
        <dbReference type="ARBA" id="ARBA00005084"/>
    </source>
</evidence>
<keyword evidence="7 13" id="KW-1133">Transmembrane helix</keyword>
<dbReference type="Proteomes" id="UP000000311">
    <property type="component" value="Unassembled WGS sequence"/>
</dbReference>
<evidence type="ECO:0000313" key="17">
    <source>
        <dbReference type="Proteomes" id="UP000000311"/>
    </source>
</evidence>
<feature type="region of interest" description="Disordered" evidence="14">
    <location>
        <begin position="359"/>
        <end position="381"/>
    </location>
</feature>
<feature type="compositionally biased region" description="Polar residues" evidence="14">
    <location>
        <begin position="887"/>
        <end position="906"/>
    </location>
</feature>
<dbReference type="Gene3D" id="3.30.70.420">
    <property type="entry name" value="Hydroxymethylglutaryl-CoA reductase, class I/II, NAD/NADP-binding domain"/>
    <property type="match status" value="1"/>
</dbReference>
<feature type="domain" description="SSD" evidence="15">
    <location>
        <begin position="67"/>
        <end position="224"/>
    </location>
</feature>
<dbReference type="InterPro" id="IPR002202">
    <property type="entry name" value="HMG_CoA_Rdtase"/>
</dbReference>
<dbReference type="PROSITE" id="PS50065">
    <property type="entry name" value="HMG_COA_REDUCTASE_4"/>
    <property type="match status" value="1"/>
</dbReference>
<feature type="transmembrane region" description="Helical" evidence="13">
    <location>
        <begin position="196"/>
        <end position="226"/>
    </location>
</feature>
<evidence type="ECO:0000256" key="7">
    <source>
        <dbReference type="ARBA" id="ARBA00022989"/>
    </source>
</evidence>
<dbReference type="Gene3D" id="1.10.3270.10">
    <property type="entry name" value="HMGR, N-terminal domain"/>
    <property type="match status" value="1"/>
</dbReference>
<keyword evidence="6 13" id="KW-0521">NADP</keyword>
<dbReference type="PANTHER" id="PTHR10572:SF24">
    <property type="entry name" value="3-HYDROXY-3-METHYLGLUTARYL-COENZYME A REDUCTASE"/>
    <property type="match status" value="1"/>
</dbReference>
<dbReference type="Pfam" id="PF12349">
    <property type="entry name" value="Sterol-sensing"/>
    <property type="match status" value="1"/>
</dbReference>
<feature type="transmembrane region" description="Helical" evidence="13">
    <location>
        <begin position="163"/>
        <end position="190"/>
    </location>
</feature>
<name>E2AX94_CAMFO</name>
<evidence type="ECO:0000313" key="16">
    <source>
        <dbReference type="EMBL" id="EFN61977.1"/>
    </source>
</evidence>
<dbReference type="InParanoid" id="E2AX94"/>
<accession>E2AX94</accession>
<dbReference type="InterPro" id="IPR023074">
    <property type="entry name" value="HMG_CoA_Rdtase_cat_sf"/>
</dbReference>
<evidence type="ECO:0000256" key="6">
    <source>
        <dbReference type="ARBA" id="ARBA00022857"/>
    </source>
</evidence>
<dbReference type="EC" id="1.1.1.34" evidence="13"/>
<dbReference type="KEGG" id="cfo:105256970"/>
<comment type="catalytic activity">
    <reaction evidence="12">
        <text>(R)-mevalonate + 2 NADP(+) + CoA = (3S)-3-hydroxy-3-methylglutaryl-CoA + 2 NADPH + 2 H(+)</text>
        <dbReference type="Rhea" id="RHEA:15989"/>
        <dbReference type="ChEBI" id="CHEBI:15378"/>
        <dbReference type="ChEBI" id="CHEBI:36464"/>
        <dbReference type="ChEBI" id="CHEBI:43074"/>
        <dbReference type="ChEBI" id="CHEBI:57287"/>
        <dbReference type="ChEBI" id="CHEBI:57783"/>
        <dbReference type="ChEBI" id="CHEBI:58349"/>
        <dbReference type="EC" id="1.1.1.34"/>
    </reaction>
    <physiologicalReaction direction="right-to-left" evidence="12">
        <dbReference type="Rhea" id="RHEA:15991"/>
    </physiologicalReaction>
</comment>
<evidence type="ECO:0000256" key="14">
    <source>
        <dbReference type="SAM" id="MobiDB-lite"/>
    </source>
</evidence>
<dbReference type="GO" id="GO:0005789">
    <property type="term" value="C:endoplasmic reticulum membrane"/>
    <property type="evidence" value="ECO:0007669"/>
    <property type="project" value="UniProtKB-SubCell"/>
</dbReference>
<dbReference type="InterPro" id="IPR053958">
    <property type="entry name" value="HMGCR/SNAP/NPC1-like_SSD"/>
</dbReference>
<keyword evidence="4 13" id="KW-0812">Transmembrane</keyword>
<dbReference type="GO" id="GO:0016126">
    <property type="term" value="P:sterol biosynthetic process"/>
    <property type="evidence" value="ECO:0007669"/>
    <property type="project" value="TreeGrafter"/>
</dbReference>
<keyword evidence="17" id="KW-1185">Reference proteome</keyword>
<evidence type="ECO:0000256" key="12">
    <source>
        <dbReference type="ARBA" id="ARBA00049909"/>
    </source>
</evidence>
<dbReference type="InterPro" id="IPR023076">
    <property type="entry name" value="HMG_CoA_Rdtase_CS"/>
</dbReference>
<dbReference type="PANTHER" id="PTHR10572">
    <property type="entry name" value="3-HYDROXY-3-METHYLGLUTARYL-COENZYME A REDUCTASE"/>
    <property type="match status" value="1"/>
</dbReference>
<dbReference type="AlphaFoldDB" id="E2AX94"/>
<evidence type="ECO:0000256" key="8">
    <source>
        <dbReference type="ARBA" id="ARBA00023002"/>
    </source>
</evidence>
<keyword evidence="5 13" id="KW-0256">Endoplasmic reticulum</keyword>
<dbReference type="Gene3D" id="3.90.770.10">
    <property type="entry name" value="3-hydroxy-3-methylglutaryl-coenzyme A Reductase, Chain A, domain 2"/>
    <property type="match status" value="1"/>
</dbReference>
<dbReference type="FunCoup" id="E2AX94">
    <property type="interactions" value="499"/>
</dbReference>
<evidence type="ECO:0000256" key="4">
    <source>
        <dbReference type="ARBA" id="ARBA00022692"/>
    </source>
</evidence>
<protein>
    <recommendedName>
        <fullName evidence="13">3-hydroxy-3-methylglutaryl coenzyme A reductase</fullName>
        <shortName evidence="13">HMG-CoA reductase</shortName>
        <ecNumber evidence="13">1.1.1.34</ecNumber>
    </recommendedName>
</protein>
<dbReference type="Pfam" id="PF00368">
    <property type="entry name" value="HMG-CoA_red"/>
    <property type="match status" value="1"/>
</dbReference>
<evidence type="ECO:0000256" key="5">
    <source>
        <dbReference type="ARBA" id="ARBA00022824"/>
    </source>
</evidence>
<dbReference type="InterPro" id="IPR004554">
    <property type="entry name" value="HMG_CoA_Rdtase_eu_arc"/>
</dbReference>
<keyword evidence="10" id="KW-0325">Glycoprotein</keyword>
<dbReference type="STRING" id="104421.E2AX94"/>